<dbReference type="InterPro" id="IPR023214">
    <property type="entry name" value="HAD_sf"/>
</dbReference>
<dbReference type="NCBIfam" id="TIGR01509">
    <property type="entry name" value="HAD-SF-IA-v3"/>
    <property type="match status" value="1"/>
</dbReference>
<dbReference type="RefSeq" id="WP_190254454.1">
    <property type="nucleotide sequence ID" value="NZ_BMPI01000043.1"/>
</dbReference>
<keyword evidence="2" id="KW-1185">Reference proteome</keyword>
<dbReference type="SFLD" id="SFLDS00003">
    <property type="entry name" value="Haloacid_Dehalogenase"/>
    <property type="match status" value="1"/>
</dbReference>
<dbReference type="InterPro" id="IPR052898">
    <property type="entry name" value="ACAD10-like"/>
</dbReference>
<dbReference type="SUPFAM" id="SSF56784">
    <property type="entry name" value="HAD-like"/>
    <property type="match status" value="1"/>
</dbReference>
<dbReference type="SFLD" id="SFLDG01129">
    <property type="entry name" value="C1.5:_HAD__Beta-PGM__Phosphata"/>
    <property type="match status" value="1"/>
</dbReference>
<dbReference type="AlphaFoldDB" id="A0A917X3A5"/>
<evidence type="ECO:0000313" key="1">
    <source>
        <dbReference type="EMBL" id="GGM59788.1"/>
    </source>
</evidence>
<dbReference type="Proteomes" id="UP000642070">
    <property type="component" value="Unassembled WGS sequence"/>
</dbReference>
<name>A0A917X3A5_9ACTN</name>
<protein>
    <submittedName>
        <fullName evidence="1">Phosphoglycolate phosphatase</fullName>
    </submittedName>
</protein>
<gene>
    <name evidence="1" type="ORF">GCM10007977_071650</name>
</gene>
<dbReference type="PRINTS" id="PR00413">
    <property type="entry name" value="HADHALOGNASE"/>
</dbReference>
<reference evidence="1" key="1">
    <citation type="journal article" date="2014" name="Int. J. Syst. Evol. Microbiol.">
        <title>Complete genome sequence of Corynebacterium casei LMG S-19264T (=DSM 44701T), isolated from a smear-ripened cheese.</title>
        <authorList>
            <consortium name="US DOE Joint Genome Institute (JGI-PGF)"/>
            <person name="Walter F."/>
            <person name="Albersmeier A."/>
            <person name="Kalinowski J."/>
            <person name="Ruckert C."/>
        </authorList>
    </citation>
    <scope>NUCLEOTIDE SEQUENCE</scope>
    <source>
        <strain evidence="1">JCM 19831</strain>
    </source>
</reference>
<dbReference type="PANTHER" id="PTHR47829">
    <property type="entry name" value="HYDROLASE, PUTATIVE (AFU_ORTHOLOGUE AFUA_1G12880)-RELATED"/>
    <property type="match status" value="1"/>
</dbReference>
<dbReference type="PANTHER" id="PTHR47829:SF1">
    <property type="entry name" value="HAD FAMILY PHOSPHATASE"/>
    <property type="match status" value="1"/>
</dbReference>
<dbReference type="Pfam" id="PF00702">
    <property type="entry name" value="Hydrolase"/>
    <property type="match status" value="1"/>
</dbReference>
<dbReference type="Gene3D" id="3.40.50.1000">
    <property type="entry name" value="HAD superfamily/HAD-like"/>
    <property type="match status" value="1"/>
</dbReference>
<evidence type="ECO:0000313" key="2">
    <source>
        <dbReference type="Proteomes" id="UP000642070"/>
    </source>
</evidence>
<sequence length="200" mass="21228">MHRGLLVDYGGVLTTDVFASFDAFCAREGLPAGTVRELFRTDATARTLLAGLEDGTLAAAEFERDFAALLGVAPEGLVERLMGGAAEDVAMLDFVRAARRRGVRTGLISNSWGVDRYDRALLDELFDGVVISGDVGLRKPSPEIYTLGARSVGLAPADCVYVDDLPGNLKPARALGMTTLHHRDTAATIAALRDLLGVPA</sequence>
<proteinExistence type="predicted"/>
<accession>A0A917X3A5</accession>
<dbReference type="EMBL" id="BMPI01000043">
    <property type="protein sequence ID" value="GGM59788.1"/>
    <property type="molecule type" value="Genomic_DNA"/>
</dbReference>
<reference evidence="1" key="2">
    <citation type="submission" date="2020-09" db="EMBL/GenBank/DDBJ databases">
        <authorList>
            <person name="Sun Q."/>
            <person name="Ohkuma M."/>
        </authorList>
    </citation>
    <scope>NUCLEOTIDE SEQUENCE</scope>
    <source>
        <strain evidence="1">JCM 19831</strain>
    </source>
</reference>
<dbReference type="Gene3D" id="1.10.150.240">
    <property type="entry name" value="Putative phosphatase, domain 2"/>
    <property type="match status" value="1"/>
</dbReference>
<dbReference type="InterPro" id="IPR023198">
    <property type="entry name" value="PGP-like_dom2"/>
</dbReference>
<comment type="caution">
    <text evidence="1">The sequence shown here is derived from an EMBL/GenBank/DDBJ whole genome shotgun (WGS) entry which is preliminary data.</text>
</comment>
<dbReference type="InterPro" id="IPR036412">
    <property type="entry name" value="HAD-like_sf"/>
</dbReference>
<dbReference type="InterPro" id="IPR006439">
    <property type="entry name" value="HAD-SF_hydro_IA"/>
</dbReference>
<organism evidence="1 2">
    <name type="scientific">Dactylosporangium sucinum</name>
    <dbReference type="NCBI Taxonomy" id="1424081"/>
    <lineage>
        <taxon>Bacteria</taxon>
        <taxon>Bacillati</taxon>
        <taxon>Actinomycetota</taxon>
        <taxon>Actinomycetes</taxon>
        <taxon>Micromonosporales</taxon>
        <taxon>Micromonosporaceae</taxon>
        <taxon>Dactylosporangium</taxon>
    </lineage>
</organism>
<dbReference type="CDD" id="cd02603">
    <property type="entry name" value="HAD_sEH-N_like"/>
    <property type="match status" value="1"/>
</dbReference>